<dbReference type="EMBL" id="PGEM01000082">
    <property type="protein sequence ID" value="PPJ63071.1"/>
    <property type="molecule type" value="Genomic_DNA"/>
</dbReference>
<evidence type="ECO:0000259" key="3">
    <source>
        <dbReference type="PROSITE" id="PS50075"/>
    </source>
</evidence>
<feature type="domain" description="Carrier" evidence="3">
    <location>
        <begin position="14"/>
        <end position="91"/>
    </location>
</feature>
<accession>A0A2S6CTQ9</accession>
<keyword evidence="1" id="KW-0596">Phosphopantetheine</keyword>
<evidence type="ECO:0000256" key="2">
    <source>
        <dbReference type="ARBA" id="ARBA00022553"/>
    </source>
</evidence>
<evidence type="ECO:0000313" key="5">
    <source>
        <dbReference type="Proteomes" id="UP000239589"/>
    </source>
</evidence>
<dbReference type="PROSITE" id="PS50075">
    <property type="entry name" value="CARRIER"/>
    <property type="match status" value="1"/>
</dbReference>
<reference evidence="4 5" key="1">
    <citation type="submission" date="2018-02" db="EMBL/GenBank/DDBJ databases">
        <title>Discovery of a pederin family compound in a non-symbiotic bloom-forming cyanobacterium.</title>
        <authorList>
            <person name="Kust A."/>
            <person name="Mares J."/>
            <person name="Jokela J."/>
            <person name="Urajova P."/>
            <person name="Hajek J."/>
            <person name="Saurav K."/>
            <person name="Voracova K."/>
            <person name="Fewer D.P."/>
            <person name="Haapaniemi E."/>
            <person name="Permi P."/>
            <person name="Rehakova K."/>
            <person name="Sivonen K."/>
            <person name="Hrouzek P."/>
        </authorList>
    </citation>
    <scope>NUCLEOTIDE SEQUENCE [LARGE SCALE GENOMIC DNA]</scope>
    <source>
        <strain evidence="4 5">CHARLIE-1</strain>
    </source>
</reference>
<protein>
    <submittedName>
        <fullName evidence="4">Polyketide synthase</fullName>
    </submittedName>
</protein>
<proteinExistence type="predicted"/>
<dbReference type="GO" id="GO:0031177">
    <property type="term" value="F:phosphopantetheine binding"/>
    <property type="evidence" value="ECO:0007669"/>
    <property type="project" value="InterPro"/>
</dbReference>
<evidence type="ECO:0000256" key="1">
    <source>
        <dbReference type="ARBA" id="ARBA00022450"/>
    </source>
</evidence>
<dbReference type="Proteomes" id="UP000239589">
    <property type="component" value="Unassembled WGS sequence"/>
</dbReference>
<comment type="caution">
    <text evidence="4">The sequence shown here is derived from an EMBL/GenBank/DDBJ whole genome shotgun (WGS) entry which is preliminary data.</text>
</comment>
<keyword evidence="2" id="KW-0597">Phosphoprotein</keyword>
<dbReference type="Gene3D" id="1.10.1200.10">
    <property type="entry name" value="ACP-like"/>
    <property type="match status" value="1"/>
</dbReference>
<organism evidence="4 5">
    <name type="scientific">Cuspidothrix issatschenkoi CHARLIE-1</name>
    <dbReference type="NCBI Taxonomy" id="2052836"/>
    <lineage>
        <taxon>Bacteria</taxon>
        <taxon>Bacillati</taxon>
        <taxon>Cyanobacteriota</taxon>
        <taxon>Cyanophyceae</taxon>
        <taxon>Nostocales</taxon>
        <taxon>Aphanizomenonaceae</taxon>
        <taxon>Cuspidothrix</taxon>
    </lineage>
</organism>
<sequence>MNNNLTNSLLNNQDNATKIQAWLVAEISSLLGVDPEEINIREPLDSYGLDSAQTIVIASKAEKLLGFKISLIHLWYYPTIEELSLRLSEELENSQSEIIQI</sequence>
<dbReference type="InterPro" id="IPR036736">
    <property type="entry name" value="ACP-like_sf"/>
</dbReference>
<dbReference type="SUPFAM" id="SSF47336">
    <property type="entry name" value="ACP-like"/>
    <property type="match status" value="1"/>
</dbReference>
<dbReference type="InterPro" id="IPR009081">
    <property type="entry name" value="PP-bd_ACP"/>
</dbReference>
<dbReference type="AlphaFoldDB" id="A0A2S6CTQ9"/>
<dbReference type="RefSeq" id="WP_104388098.1">
    <property type="nucleotide sequence ID" value="NZ_PGEM01000082.1"/>
</dbReference>
<dbReference type="SMART" id="SM00823">
    <property type="entry name" value="PKS_PP"/>
    <property type="match status" value="1"/>
</dbReference>
<dbReference type="OrthoDB" id="425617at2"/>
<evidence type="ECO:0000313" key="4">
    <source>
        <dbReference type="EMBL" id="PPJ63071.1"/>
    </source>
</evidence>
<gene>
    <name evidence="4" type="ORF">CUN59_12195</name>
</gene>
<dbReference type="Pfam" id="PF00550">
    <property type="entry name" value="PP-binding"/>
    <property type="match status" value="1"/>
</dbReference>
<name>A0A2S6CTQ9_9CYAN</name>
<dbReference type="InterPro" id="IPR020806">
    <property type="entry name" value="PKS_PP-bd"/>
</dbReference>
<keyword evidence="5" id="KW-1185">Reference proteome</keyword>